<keyword evidence="5 6" id="KW-0472">Membrane</keyword>
<reference evidence="8" key="1">
    <citation type="submission" date="2020-02" db="EMBL/GenBank/DDBJ databases">
        <authorList>
            <person name="Meier V. D."/>
        </authorList>
    </citation>
    <scope>NUCLEOTIDE SEQUENCE</scope>
    <source>
        <strain evidence="8">AVDCRST_MAG22</strain>
    </source>
</reference>
<comment type="subcellular location">
    <subcellularLocation>
        <location evidence="6">Cell membrane</location>
        <topology evidence="6">Multi-pass membrane protein</topology>
    </subcellularLocation>
    <subcellularLocation>
        <location evidence="1">Membrane</location>
        <topology evidence="1">Multi-pass membrane protein</topology>
    </subcellularLocation>
</comment>
<evidence type="ECO:0000256" key="6">
    <source>
        <dbReference type="RuleBase" id="RU363032"/>
    </source>
</evidence>
<feature type="domain" description="ABC transmembrane type-1" evidence="7">
    <location>
        <begin position="18"/>
        <end position="197"/>
    </location>
</feature>
<dbReference type="InterPro" id="IPR051204">
    <property type="entry name" value="ABC_transp_perm/SBD"/>
</dbReference>
<proteinExistence type="inferred from homology"/>
<feature type="transmembrane region" description="Helical" evidence="6">
    <location>
        <begin position="178"/>
        <end position="200"/>
    </location>
</feature>
<accession>A0A6J4PNW5</accession>
<gene>
    <name evidence="8" type="ORF">AVDCRST_MAG22-2345</name>
</gene>
<evidence type="ECO:0000259" key="7">
    <source>
        <dbReference type="PROSITE" id="PS50928"/>
    </source>
</evidence>
<dbReference type="EMBL" id="CADCUV010000101">
    <property type="protein sequence ID" value="CAA9417944.1"/>
    <property type="molecule type" value="Genomic_DNA"/>
</dbReference>
<dbReference type="InterPro" id="IPR035906">
    <property type="entry name" value="MetI-like_sf"/>
</dbReference>
<evidence type="ECO:0000313" key="8">
    <source>
        <dbReference type="EMBL" id="CAA9417944.1"/>
    </source>
</evidence>
<protein>
    <submittedName>
        <fullName evidence="8">ABC transporter, permease protein (Cluster 13, osmolytes)</fullName>
    </submittedName>
</protein>
<evidence type="ECO:0000256" key="3">
    <source>
        <dbReference type="ARBA" id="ARBA00022692"/>
    </source>
</evidence>
<dbReference type="PROSITE" id="PS50928">
    <property type="entry name" value="ABC_TM1"/>
    <property type="match status" value="1"/>
</dbReference>
<feature type="transmembrane region" description="Helical" evidence="6">
    <location>
        <begin position="22"/>
        <end position="43"/>
    </location>
</feature>
<evidence type="ECO:0000256" key="2">
    <source>
        <dbReference type="ARBA" id="ARBA00022448"/>
    </source>
</evidence>
<keyword evidence="2 6" id="KW-0813">Transport</keyword>
<dbReference type="GO" id="GO:0055085">
    <property type="term" value="P:transmembrane transport"/>
    <property type="evidence" value="ECO:0007669"/>
    <property type="project" value="InterPro"/>
</dbReference>
<evidence type="ECO:0000256" key="4">
    <source>
        <dbReference type="ARBA" id="ARBA00022989"/>
    </source>
</evidence>
<keyword evidence="4 6" id="KW-1133">Transmembrane helix</keyword>
<dbReference type="Pfam" id="PF00528">
    <property type="entry name" value="BPD_transp_1"/>
    <property type="match status" value="1"/>
</dbReference>
<dbReference type="PANTHER" id="PTHR30177">
    <property type="entry name" value="GLYCINE BETAINE/L-PROLINE TRANSPORT SYSTEM PERMEASE PROTEIN PROW"/>
    <property type="match status" value="1"/>
</dbReference>
<name>A0A6J4PNW5_9ACTN</name>
<dbReference type="CDD" id="cd06261">
    <property type="entry name" value="TM_PBP2"/>
    <property type="match status" value="1"/>
</dbReference>
<feature type="transmembrane region" description="Helical" evidence="6">
    <location>
        <begin position="132"/>
        <end position="158"/>
    </location>
</feature>
<comment type="similarity">
    <text evidence="6">Belongs to the binding-protein-dependent transport system permease family.</text>
</comment>
<dbReference type="InterPro" id="IPR000515">
    <property type="entry name" value="MetI-like"/>
</dbReference>
<dbReference type="PANTHER" id="PTHR30177:SF33">
    <property type="entry name" value="POSSIBLE OSMOPROTECTANT (GLYCINE BETAINE_CARNITINE_CHOLINE_L-PROLINE) TRANSPORT INTEGRAL MEMBRANE PROTEIN ABC TRANSPORTER PROZ"/>
    <property type="match status" value="1"/>
</dbReference>
<dbReference type="Gene3D" id="1.10.3720.10">
    <property type="entry name" value="MetI-like"/>
    <property type="match status" value="1"/>
</dbReference>
<dbReference type="AlphaFoldDB" id="A0A6J4PNW5"/>
<dbReference type="GO" id="GO:0031460">
    <property type="term" value="P:glycine betaine transport"/>
    <property type="evidence" value="ECO:0007669"/>
    <property type="project" value="TreeGrafter"/>
</dbReference>
<organism evidence="8">
    <name type="scientific">uncultured Rubrobacteraceae bacterium</name>
    <dbReference type="NCBI Taxonomy" id="349277"/>
    <lineage>
        <taxon>Bacteria</taxon>
        <taxon>Bacillati</taxon>
        <taxon>Actinomycetota</taxon>
        <taxon>Rubrobacteria</taxon>
        <taxon>Rubrobacterales</taxon>
        <taxon>Rubrobacteraceae</taxon>
        <taxon>environmental samples</taxon>
    </lineage>
</organism>
<sequence>MLDGIIETLQRPTYPGLLWTHIQLSVLATLLGILISLPVALAVRNTPLGAAIAVNFGNLGRAIPSLALLAIVFPFLGFGFWAPFIALTALAVPPILINASTGLREVRQEVIDAARGMGLSEGQILTRIQLPIAVPVVFAGVRTSAVQVVASATLATFIGGSALGDLIVEGFARGDNAILLTGALSVAALAILTEVLFEVLERTFTPKGLKIAQQRRSG</sequence>
<dbReference type="GO" id="GO:0005886">
    <property type="term" value="C:plasma membrane"/>
    <property type="evidence" value="ECO:0007669"/>
    <property type="project" value="UniProtKB-SubCell"/>
</dbReference>
<evidence type="ECO:0000256" key="5">
    <source>
        <dbReference type="ARBA" id="ARBA00023136"/>
    </source>
</evidence>
<keyword evidence="3 6" id="KW-0812">Transmembrane</keyword>
<evidence type="ECO:0000256" key="1">
    <source>
        <dbReference type="ARBA" id="ARBA00004141"/>
    </source>
</evidence>
<dbReference type="SUPFAM" id="SSF161098">
    <property type="entry name" value="MetI-like"/>
    <property type="match status" value="1"/>
</dbReference>